<dbReference type="Proteomes" id="UP000284842">
    <property type="component" value="Unassembled WGS sequence"/>
</dbReference>
<dbReference type="Pfam" id="PF00646">
    <property type="entry name" value="F-box"/>
    <property type="match status" value="1"/>
</dbReference>
<evidence type="ECO:0000259" key="2">
    <source>
        <dbReference type="PROSITE" id="PS50181"/>
    </source>
</evidence>
<keyword evidence="1" id="KW-0472">Membrane</keyword>
<evidence type="ECO:0000313" key="3">
    <source>
        <dbReference type="EMBL" id="PPR05980.1"/>
    </source>
</evidence>
<accession>A0A409YSK0</accession>
<dbReference type="InterPro" id="IPR036047">
    <property type="entry name" value="F-box-like_dom_sf"/>
</dbReference>
<dbReference type="OrthoDB" id="2322499at2759"/>
<comment type="caution">
    <text evidence="3">The sequence shown here is derived from an EMBL/GenBank/DDBJ whole genome shotgun (WGS) entry which is preliminary data.</text>
</comment>
<name>A0A409YSK0_9AGAR</name>
<dbReference type="PROSITE" id="PS50181">
    <property type="entry name" value="FBOX"/>
    <property type="match status" value="1"/>
</dbReference>
<organism evidence="3 4">
    <name type="scientific">Panaeolus cyanescens</name>
    <dbReference type="NCBI Taxonomy" id="181874"/>
    <lineage>
        <taxon>Eukaryota</taxon>
        <taxon>Fungi</taxon>
        <taxon>Dikarya</taxon>
        <taxon>Basidiomycota</taxon>
        <taxon>Agaricomycotina</taxon>
        <taxon>Agaricomycetes</taxon>
        <taxon>Agaricomycetidae</taxon>
        <taxon>Agaricales</taxon>
        <taxon>Agaricineae</taxon>
        <taxon>Galeropsidaceae</taxon>
        <taxon>Panaeolus</taxon>
    </lineage>
</organism>
<keyword evidence="1" id="KW-1133">Transmembrane helix</keyword>
<gene>
    <name evidence="3" type="ORF">CVT24_004644</name>
</gene>
<keyword evidence="1" id="KW-0812">Transmembrane</keyword>
<protein>
    <recommendedName>
        <fullName evidence="2">F-box domain-containing protein</fullName>
    </recommendedName>
</protein>
<dbReference type="AlphaFoldDB" id="A0A409YSK0"/>
<dbReference type="InParanoid" id="A0A409YSK0"/>
<evidence type="ECO:0000256" key="1">
    <source>
        <dbReference type="SAM" id="Phobius"/>
    </source>
</evidence>
<dbReference type="SUPFAM" id="SSF81383">
    <property type="entry name" value="F-box domain"/>
    <property type="match status" value="1"/>
</dbReference>
<proteinExistence type="predicted"/>
<keyword evidence="4" id="KW-1185">Reference proteome</keyword>
<evidence type="ECO:0000313" key="4">
    <source>
        <dbReference type="Proteomes" id="UP000284842"/>
    </source>
</evidence>
<dbReference type="EMBL" id="NHTK01000723">
    <property type="protein sequence ID" value="PPR05980.1"/>
    <property type="molecule type" value="Genomic_DNA"/>
</dbReference>
<reference evidence="3 4" key="1">
    <citation type="journal article" date="2018" name="Evol. Lett.">
        <title>Horizontal gene cluster transfer increased hallucinogenic mushroom diversity.</title>
        <authorList>
            <person name="Reynolds H.T."/>
            <person name="Vijayakumar V."/>
            <person name="Gluck-Thaler E."/>
            <person name="Korotkin H.B."/>
            <person name="Matheny P.B."/>
            <person name="Slot J.C."/>
        </authorList>
    </citation>
    <scope>NUCLEOTIDE SEQUENCE [LARGE SCALE GENOMIC DNA]</scope>
    <source>
        <strain evidence="3 4">2629</strain>
    </source>
</reference>
<feature type="transmembrane region" description="Helical" evidence="1">
    <location>
        <begin position="302"/>
        <end position="322"/>
    </location>
</feature>
<dbReference type="CDD" id="cd09917">
    <property type="entry name" value="F-box_SF"/>
    <property type="match status" value="1"/>
</dbReference>
<dbReference type="InterPro" id="IPR001810">
    <property type="entry name" value="F-box_dom"/>
</dbReference>
<sequence length="331" mass="38474">MSNHNDYIEDIASASFYGGRSFRRTYTEDSLVRELTIGSEKLHERYRGQLESRLEERFNIRLKPRYIVNDIDDLVAPEHGALERINTTPIDVVHEIFSHLHPKDLLTLSRTTKALRKTLLTREARWVWKSALGLLYYRGLPGCPDDLTEIQYVSLLFDSHCQFCLVSPASEISYLYRIRCCGDCMKREFISGVELERQIPEEIIFHDPQTLFLHHIPRAVEHFPENSPLRSHFYAPIVKKMLLELDEVLKTNDDEVLKKWCSEKRELASIRNQHAERCAHYLDSRVFHRSAKPVLDPNWEQFLVFFLVSTLFVMVGGHHHIIGASGVSLAS</sequence>
<feature type="domain" description="F-box" evidence="2">
    <location>
        <begin position="82"/>
        <end position="131"/>
    </location>
</feature>